<dbReference type="EnsemblMetazoa" id="OVOC1072.1">
    <property type="protein sequence ID" value="OVOC1072.1"/>
    <property type="gene ID" value="WBGene00237881"/>
</dbReference>
<organism evidence="2 3">
    <name type="scientific">Onchocerca volvulus</name>
    <dbReference type="NCBI Taxonomy" id="6282"/>
    <lineage>
        <taxon>Eukaryota</taxon>
        <taxon>Metazoa</taxon>
        <taxon>Ecdysozoa</taxon>
        <taxon>Nematoda</taxon>
        <taxon>Chromadorea</taxon>
        <taxon>Rhabditida</taxon>
        <taxon>Spirurina</taxon>
        <taxon>Spiruromorpha</taxon>
        <taxon>Filarioidea</taxon>
        <taxon>Onchocercidae</taxon>
        <taxon>Onchocerca</taxon>
    </lineage>
</organism>
<dbReference type="EMBL" id="CMVM020000024">
    <property type="status" value="NOT_ANNOTATED_CDS"/>
    <property type="molecule type" value="Genomic_DNA"/>
</dbReference>
<name>A0A8R1TJP3_ONCVO</name>
<reference evidence="2" key="2">
    <citation type="submission" date="2022-06" db="UniProtKB">
        <authorList>
            <consortium name="EnsemblMetazoa"/>
        </authorList>
    </citation>
    <scope>IDENTIFICATION</scope>
</reference>
<dbReference type="Proteomes" id="UP000024404">
    <property type="component" value="Unassembled WGS sequence"/>
</dbReference>
<proteinExistence type="predicted"/>
<protein>
    <submittedName>
        <fullName evidence="2">Uncharacterized protein</fullName>
    </submittedName>
</protein>
<dbReference type="AlphaFoldDB" id="A0A8R1TJP3"/>
<reference evidence="3" key="1">
    <citation type="submission" date="2013-10" db="EMBL/GenBank/DDBJ databases">
        <title>Genome sequencing of Onchocerca volvulus.</title>
        <authorList>
            <person name="Cotton J."/>
            <person name="Tsai J."/>
            <person name="Stanley E."/>
            <person name="Tracey A."/>
            <person name="Holroyd N."/>
            <person name="Lustigman S."/>
            <person name="Berriman M."/>
        </authorList>
    </citation>
    <scope>NUCLEOTIDE SEQUENCE</scope>
</reference>
<feature type="compositionally biased region" description="Polar residues" evidence="1">
    <location>
        <begin position="9"/>
        <end position="18"/>
    </location>
</feature>
<keyword evidence="3" id="KW-1185">Reference proteome</keyword>
<accession>A0A8R1TJP3</accession>
<feature type="region of interest" description="Disordered" evidence="1">
    <location>
        <begin position="1"/>
        <end position="20"/>
    </location>
</feature>
<sequence>MAAGEQAMYSETSSNRGNCNDIGMDDFEGFLYVLQRDSSIQQMQQRELRG</sequence>
<evidence type="ECO:0000256" key="1">
    <source>
        <dbReference type="SAM" id="MobiDB-lite"/>
    </source>
</evidence>
<evidence type="ECO:0000313" key="3">
    <source>
        <dbReference type="Proteomes" id="UP000024404"/>
    </source>
</evidence>
<evidence type="ECO:0000313" key="2">
    <source>
        <dbReference type="EnsemblMetazoa" id="OVOC1072.1"/>
    </source>
</evidence>